<sequence>VLSLMQLLHWTTLEPGGPSNLAAVRFSSPVNVQLLKIFGPHERIFENDTSIISATEFPESHEEVVPTVQVFFTATPNLERDDKPKPLNQLATTTLHYDGGTRDFKIDMGTVSIAIRTVNHQLNNTISIRLPVTQPTAQVEDVVHMTPLAKYLDVANAKDYNALARSLCLEAAGDVSPAHLLRLMFLLKPADTDWEIPNYPARYADLPSLPTLELSTTNSLDAVHPKQRWLEQIMNELRFPIHDAEKEESIQRLADSFSTTLDTPEGVDLIGLLESDIRGEGVVLEKLVTCAANPSVADRLHKKMEALAKVKDNQDHSHNQEVSRLIERVNGWPTLIDSLTKPELDFSTVTPWIYDLLGDEETFAIFLQGLMSYEPVSELLKPVPEGTVKPLFSQPSPSSLEERKAFMRAIVGLGTLFPVFCWANSEGRHDSLQRIIHAFLIWQAEPGYGDVRNLSIGTSIGAESLLYRLYRSNTDVLFNPTFLDYLSSRSTDWPPLSDTVWLAKAASVGKQGIPKVLELLGDSDLSNNLRDAEAAYLFRVITRFLLKETTTQGEDYVLRSMWESMSPVQGVVHCLVDRLEDVSSALTDSVGALYISFTPESHLIDLIDAYVDILYLISHFGSVLPPVRRNIDQLVTSVINFETVCEILQMSRNIGNRLNRSIETITRSSRWFVGLFREDYFGVVPSCRFLKRVLLISHYPSSINVEKAFEVASSTLDHLLPQTRQGGNAHASVWAGRLVEELPLFQGFLHRNTEQQRARWILRATDLDGSEMGLGYFLLYDEISLLQLTLNKLQETDLIDPAAQALHFQVSIHFACLVTLVTSKESMSALLTSSEIATSLSDCYTTMSQLKLHDDSSVDLSKRLIETNEVSLVIAGA</sequence>
<accession>A0ACA9P0N0</accession>
<protein>
    <submittedName>
        <fullName evidence="1">15427_t:CDS:1</fullName>
    </submittedName>
</protein>
<feature type="non-terminal residue" evidence="1">
    <location>
        <position position="877"/>
    </location>
</feature>
<dbReference type="EMBL" id="CAJVPT010026360">
    <property type="protein sequence ID" value="CAG8679064.1"/>
    <property type="molecule type" value="Genomic_DNA"/>
</dbReference>
<organism evidence="1 2">
    <name type="scientific">Acaulospora colombiana</name>
    <dbReference type="NCBI Taxonomy" id="27376"/>
    <lineage>
        <taxon>Eukaryota</taxon>
        <taxon>Fungi</taxon>
        <taxon>Fungi incertae sedis</taxon>
        <taxon>Mucoromycota</taxon>
        <taxon>Glomeromycotina</taxon>
        <taxon>Glomeromycetes</taxon>
        <taxon>Diversisporales</taxon>
        <taxon>Acaulosporaceae</taxon>
        <taxon>Acaulospora</taxon>
    </lineage>
</organism>
<feature type="non-terminal residue" evidence="1">
    <location>
        <position position="1"/>
    </location>
</feature>
<evidence type="ECO:0000313" key="2">
    <source>
        <dbReference type="Proteomes" id="UP000789525"/>
    </source>
</evidence>
<dbReference type="Proteomes" id="UP000789525">
    <property type="component" value="Unassembled WGS sequence"/>
</dbReference>
<keyword evidence="2" id="KW-1185">Reference proteome</keyword>
<gene>
    <name evidence="1" type="ORF">ACOLOM_LOCUS9255</name>
</gene>
<evidence type="ECO:0000313" key="1">
    <source>
        <dbReference type="EMBL" id="CAG8679064.1"/>
    </source>
</evidence>
<reference evidence="1" key="1">
    <citation type="submission" date="2021-06" db="EMBL/GenBank/DDBJ databases">
        <authorList>
            <person name="Kallberg Y."/>
            <person name="Tangrot J."/>
            <person name="Rosling A."/>
        </authorList>
    </citation>
    <scope>NUCLEOTIDE SEQUENCE</scope>
    <source>
        <strain evidence="1">CL356</strain>
    </source>
</reference>
<comment type="caution">
    <text evidence="1">The sequence shown here is derived from an EMBL/GenBank/DDBJ whole genome shotgun (WGS) entry which is preliminary data.</text>
</comment>
<proteinExistence type="predicted"/>
<name>A0ACA9P0N0_9GLOM</name>